<dbReference type="Proteomes" id="UP000198802">
    <property type="component" value="Unassembled WGS sequence"/>
</dbReference>
<feature type="domain" description="HTH cro/C1-type" evidence="2">
    <location>
        <begin position="44"/>
        <end position="78"/>
    </location>
</feature>
<dbReference type="EMBL" id="FAOZ01000050">
    <property type="protein sequence ID" value="CUU60922.1"/>
    <property type="molecule type" value="Genomic_DNA"/>
</dbReference>
<dbReference type="Pfam" id="PF13560">
    <property type="entry name" value="HTH_31"/>
    <property type="match status" value="1"/>
</dbReference>
<dbReference type="InterPro" id="IPR010982">
    <property type="entry name" value="Lambda_DNA-bd_dom_sf"/>
</dbReference>
<dbReference type="SUPFAM" id="SSF47413">
    <property type="entry name" value="lambda repressor-like DNA-binding domains"/>
    <property type="match status" value="1"/>
</dbReference>
<feature type="region of interest" description="Disordered" evidence="1">
    <location>
        <begin position="79"/>
        <end position="120"/>
    </location>
</feature>
<sequence>MTAHTRADLLTQYRTWYQLTQPELAEKIAERGQREDPNSTRPAVTASLVSRWERGASQPSPRYLRLLCAVLQATPAELGLRPPMPGERITHPWNQSSPDQPKPITPARPSQPRTSEDLSPTARIAARSGASHGIGHEREPWDVPGLVYRSSLGHTLVTVDEIGRADVRRRDLLLRSSFVLGALAGPSRDWLLASLEAVDAGGPRRADMDTISSIRTMFGVFQEMDVIQGGGEVARRTVAQYLTDHVLPLLTESQPSHVRKALAEVAAEQTYLAGWMAFDAGQQGVAQRYLIQSLRLAETSGNRMLGAHVLAGLADQATMLGHPDEGLRLARTGRHGLGNLNAPAVLTDLWVLEARALAVMGRRSESAVAIGHAERKFDLVDVADEPEWARFIDEPYIAGEIANSLRDAGDPAEAQRYAHRSVEGARRQNRSRRAALSQTVIAVGHAQRNDIEAAVAATHTAMDIAMGVPISARYATAITDLRDRLIPHQREAAAHDVIARINRTALAPANI</sequence>
<reference evidence="4" key="1">
    <citation type="submission" date="2015-11" db="EMBL/GenBank/DDBJ databases">
        <authorList>
            <person name="Varghese N."/>
        </authorList>
    </citation>
    <scope>NUCLEOTIDE SEQUENCE [LARGE SCALE GENOMIC DNA]</scope>
    <source>
        <strain evidence="4">DSM 45899</strain>
    </source>
</reference>
<dbReference type="Gene3D" id="1.10.260.40">
    <property type="entry name" value="lambda repressor-like DNA-binding domains"/>
    <property type="match status" value="1"/>
</dbReference>
<evidence type="ECO:0000256" key="1">
    <source>
        <dbReference type="SAM" id="MobiDB-lite"/>
    </source>
</evidence>
<dbReference type="AlphaFoldDB" id="A0A0S4R2D6"/>
<name>A0A0S4R2D6_9ACTN</name>
<dbReference type="SMART" id="SM00530">
    <property type="entry name" value="HTH_XRE"/>
    <property type="match status" value="1"/>
</dbReference>
<organism evidence="3 4">
    <name type="scientific">Parafrankia irregularis</name>
    <dbReference type="NCBI Taxonomy" id="795642"/>
    <lineage>
        <taxon>Bacteria</taxon>
        <taxon>Bacillati</taxon>
        <taxon>Actinomycetota</taxon>
        <taxon>Actinomycetes</taxon>
        <taxon>Frankiales</taxon>
        <taxon>Frankiaceae</taxon>
        <taxon>Parafrankia</taxon>
    </lineage>
</organism>
<dbReference type="CDD" id="cd00093">
    <property type="entry name" value="HTH_XRE"/>
    <property type="match status" value="1"/>
</dbReference>
<dbReference type="Gene3D" id="1.25.40.10">
    <property type="entry name" value="Tetratricopeptide repeat domain"/>
    <property type="match status" value="1"/>
</dbReference>
<dbReference type="GO" id="GO:0003677">
    <property type="term" value="F:DNA binding"/>
    <property type="evidence" value="ECO:0007669"/>
    <property type="project" value="InterPro"/>
</dbReference>
<accession>A0A0S4R2D6</accession>
<proteinExistence type="predicted"/>
<evidence type="ECO:0000313" key="4">
    <source>
        <dbReference type="Proteomes" id="UP000198802"/>
    </source>
</evidence>
<dbReference type="PROSITE" id="PS50943">
    <property type="entry name" value="HTH_CROC1"/>
    <property type="match status" value="1"/>
</dbReference>
<evidence type="ECO:0000259" key="2">
    <source>
        <dbReference type="PROSITE" id="PS50943"/>
    </source>
</evidence>
<gene>
    <name evidence="3" type="ORF">Ga0074812_15022</name>
</gene>
<evidence type="ECO:0000313" key="3">
    <source>
        <dbReference type="EMBL" id="CUU60922.1"/>
    </source>
</evidence>
<dbReference type="InterPro" id="IPR001387">
    <property type="entry name" value="Cro/C1-type_HTH"/>
</dbReference>
<protein>
    <submittedName>
        <fullName evidence="3">Helix-turn-helix domain-containing protein</fullName>
    </submittedName>
</protein>
<keyword evidence="4" id="KW-1185">Reference proteome</keyword>
<dbReference type="InterPro" id="IPR011990">
    <property type="entry name" value="TPR-like_helical_dom_sf"/>
</dbReference>